<dbReference type="InterPro" id="IPR000634">
    <property type="entry name" value="Ser/Thr_deHydtase_PyrdxlP-BS"/>
</dbReference>
<feature type="domain" description="Tryptophan synthase beta chain-like PALP" evidence="13">
    <location>
        <begin position="121"/>
        <end position="390"/>
    </location>
</feature>
<dbReference type="PANTHER" id="PTHR48078">
    <property type="entry name" value="THREONINE DEHYDRATASE, MITOCHONDRIAL-RELATED"/>
    <property type="match status" value="1"/>
</dbReference>
<dbReference type="GO" id="GO:0003941">
    <property type="term" value="F:L-serine ammonia-lyase activity"/>
    <property type="evidence" value="ECO:0007669"/>
    <property type="project" value="TreeGrafter"/>
</dbReference>
<comment type="catalytic activity">
    <reaction evidence="1 11">
        <text>L-threonine = 2-oxobutanoate + NH4(+)</text>
        <dbReference type="Rhea" id="RHEA:22108"/>
        <dbReference type="ChEBI" id="CHEBI:16763"/>
        <dbReference type="ChEBI" id="CHEBI:28938"/>
        <dbReference type="ChEBI" id="CHEBI:57926"/>
        <dbReference type="EC" id="4.3.1.19"/>
    </reaction>
</comment>
<dbReference type="GO" id="GO:0006567">
    <property type="term" value="P:L-threonine catabolic process"/>
    <property type="evidence" value="ECO:0007669"/>
    <property type="project" value="TreeGrafter"/>
</dbReference>
<evidence type="ECO:0000256" key="6">
    <source>
        <dbReference type="ARBA" id="ARBA00022624"/>
    </source>
</evidence>
<comment type="pathway">
    <text evidence="3 11">Amino-acid biosynthesis; L-isoleucine biosynthesis; 2-oxobutanoate from L-threonine: step 1/1.</text>
</comment>
<keyword evidence="6 11" id="KW-0412">Isoleucine biosynthesis</keyword>
<reference evidence="14" key="1">
    <citation type="submission" date="2023-05" db="EMBL/GenBank/DDBJ databases">
        <title>Nepenthes gracilis genome sequencing.</title>
        <authorList>
            <person name="Fukushima K."/>
        </authorList>
    </citation>
    <scope>NUCLEOTIDE SEQUENCE</scope>
    <source>
        <strain evidence="14">SING2019-196</strain>
    </source>
</reference>
<comment type="cofactor">
    <cofactor evidence="2 11">
        <name>pyridoxal 5'-phosphate</name>
        <dbReference type="ChEBI" id="CHEBI:597326"/>
    </cofactor>
</comment>
<gene>
    <name evidence="14" type="ORF">Nepgr_030587</name>
</gene>
<sequence>MVSLCLTPQSNFSFPRPIPTTAIFSGDRAVRKPFIRAAVSKSTADVAAVVSGESQLLSQPPQISPPPNPALRRVSPASLQYENGYLGAVPDRSNAGDGDGGMTAMRYLTNILASKVYDVAIETPLQYAKKLSERLGTNFWLKREDLQHVFSFKIRGAYNMMAKLPKEQLERGVICSSAGNHAQGVAFAAQRLGCNAVVAMPITTPEIKWRSVERLGATVVLVGDSYDEAQEYAITRAGQEGLTFIPPFDHPDVIIGQGTVGMEIVRQMKGPFHAVFVPVGGGGLIAGIAAYIKRVSPEVKIIGVEPSDANAMALSLHHGERIMLDQVGGFADGVAVKVVGEETFRLCKELIDGVVLVSRDAICASIKDMFEEKRSILEPAGALALAGAKLIASTMD</sequence>
<dbReference type="PANTHER" id="PTHR48078:SF11">
    <property type="entry name" value="THREONINE DEHYDRATASE, MITOCHONDRIAL"/>
    <property type="match status" value="1"/>
</dbReference>
<dbReference type="InterPro" id="IPR036052">
    <property type="entry name" value="TrpB-like_PALP_sf"/>
</dbReference>
<keyword evidence="12" id="KW-0812">Transmembrane</keyword>
<dbReference type="Proteomes" id="UP001279734">
    <property type="component" value="Unassembled WGS sequence"/>
</dbReference>
<dbReference type="FunFam" id="3.40.50.1100:FF:000008">
    <property type="entry name" value="L-threonine dehydratase"/>
    <property type="match status" value="1"/>
</dbReference>
<evidence type="ECO:0000256" key="5">
    <source>
        <dbReference type="ARBA" id="ARBA00022605"/>
    </source>
</evidence>
<dbReference type="GO" id="GO:0030170">
    <property type="term" value="F:pyridoxal phosphate binding"/>
    <property type="evidence" value="ECO:0007669"/>
    <property type="project" value="InterPro"/>
</dbReference>
<keyword evidence="15" id="KW-1185">Reference proteome</keyword>
<evidence type="ECO:0000256" key="3">
    <source>
        <dbReference type="ARBA" id="ARBA00004810"/>
    </source>
</evidence>
<dbReference type="SUPFAM" id="SSF53686">
    <property type="entry name" value="Tryptophan synthase beta subunit-like PLP-dependent enzymes"/>
    <property type="match status" value="1"/>
</dbReference>
<name>A0AAD3TGJ7_NEPGR</name>
<dbReference type="InterPro" id="IPR001926">
    <property type="entry name" value="TrpB-like_PALP"/>
</dbReference>
<evidence type="ECO:0000313" key="14">
    <source>
        <dbReference type="EMBL" id="GMH28744.1"/>
    </source>
</evidence>
<keyword evidence="9 11" id="KW-0456">Lyase</keyword>
<dbReference type="CDD" id="cd01562">
    <property type="entry name" value="Thr-dehyd"/>
    <property type="match status" value="1"/>
</dbReference>
<evidence type="ECO:0000256" key="4">
    <source>
        <dbReference type="ARBA" id="ARBA00010869"/>
    </source>
</evidence>
<evidence type="ECO:0000259" key="13">
    <source>
        <dbReference type="Pfam" id="PF00291"/>
    </source>
</evidence>
<evidence type="ECO:0000256" key="10">
    <source>
        <dbReference type="ARBA" id="ARBA00023304"/>
    </source>
</evidence>
<accession>A0AAD3TGJ7</accession>
<dbReference type="PROSITE" id="PS00165">
    <property type="entry name" value="DEHYDRATASE_SER_THR"/>
    <property type="match status" value="1"/>
</dbReference>
<evidence type="ECO:0000313" key="15">
    <source>
        <dbReference type="Proteomes" id="UP001279734"/>
    </source>
</evidence>
<keyword evidence="5 11" id="KW-0028">Amino-acid biosynthesis</keyword>
<proteinExistence type="inferred from homology"/>
<organism evidence="14 15">
    <name type="scientific">Nepenthes gracilis</name>
    <name type="common">Slender pitcher plant</name>
    <dbReference type="NCBI Taxonomy" id="150966"/>
    <lineage>
        <taxon>Eukaryota</taxon>
        <taxon>Viridiplantae</taxon>
        <taxon>Streptophyta</taxon>
        <taxon>Embryophyta</taxon>
        <taxon>Tracheophyta</taxon>
        <taxon>Spermatophyta</taxon>
        <taxon>Magnoliopsida</taxon>
        <taxon>eudicotyledons</taxon>
        <taxon>Gunneridae</taxon>
        <taxon>Pentapetalae</taxon>
        <taxon>Caryophyllales</taxon>
        <taxon>Nepenthaceae</taxon>
        <taxon>Nepenthes</taxon>
    </lineage>
</organism>
<dbReference type="AlphaFoldDB" id="A0AAD3TGJ7"/>
<dbReference type="Gene3D" id="3.40.50.1100">
    <property type="match status" value="2"/>
</dbReference>
<comment type="similarity">
    <text evidence="4 11">Belongs to the serine/threonine dehydratase family.</text>
</comment>
<keyword evidence="7" id="KW-0677">Repeat</keyword>
<dbReference type="GO" id="GO:0006565">
    <property type="term" value="P:L-serine catabolic process"/>
    <property type="evidence" value="ECO:0007669"/>
    <property type="project" value="TreeGrafter"/>
</dbReference>
<dbReference type="NCBIfam" id="TIGR01124">
    <property type="entry name" value="ilvA_2Cterm"/>
    <property type="match status" value="1"/>
</dbReference>
<dbReference type="EC" id="4.3.1.19" evidence="11"/>
<comment type="caution">
    <text evidence="14">The sequence shown here is derived from an EMBL/GenBank/DDBJ whole genome shotgun (WGS) entry which is preliminary data.</text>
</comment>
<keyword evidence="10 11" id="KW-0100">Branched-chain amino acid biosynthesis</keyword>
<dbReference type="EMBL" id="BSYO01000035">
    <property type="protein sequence ID" value="GMH28744.1"/>
    <property type="molecule type" value="Genomic_DNA"/>
</dbReference>
<dbReference type="Pfam" id="PF00291">
    <property type="entry name" value="PALP"/>
    <property type="match status" value="1"/>
</dbReference>
<dbReference type="GO" id="GO:0009097">
    <property type="term" value="P:isoleucine biosynthetic process"/>
    <property type="evidence" value="ECO:0007669"/>
    <property type="project" value="UniProtKB-UniRule"/>
</dbReference>
<dbReference type="InterPro" id="IPR050147">
    <property type="entry name" value="Ser/Thr_Dehydratase"/>
</dbReference>
<evidence type="ECO:0000256" key="11">
    <source>
        <dbReference type="RuleBase" id="RU362012"/>
    </source>
</evidence>
<protein>
    <recommendedName>
        <fullName evidence="11">Threonine dehydratase</fullName>
        <ecNumber evidence="11">4.3.1.19</ecNumber>
    </recommendedName>
    <alternativeName>
        <fullName evidence="11">Threonine deaminase</fullName>
    </alternativeName>
</protein>
<keyword evidence="12" id="KW-0472">Membrane</keyword>
<dbReference type="GO" id="GO:0004794">
    <property type="term" value="F:threonine deaminase activity"/>
    <property type="evidence" value="ECO:0007669"/>
    <property type="project" value="UniProtKB-UniRule"/>
</dbReference>
<evidence type="ECO:0000256" key="9">
    <source>
        <dbReference type="ARBA" id="ARBA00023239"/>
    </source>
</evidence>
<evidence type="ECO:0000256" key="12">
    <source>
        <dbReference type="SAM" id="Phobius"/>
    </source>
</evidence>
<evidence type="ECO:0000256" key="2">
    <source>
        <dbReference type="ARBA" id="ARBA00001933"/>
    </source>
</evidence>
<keyword evidence="12" id="KW-1133">Transmembrane helix</keyword>
<keyword evidence="8 11" id="KW-0663">Pyridoxal phosphate</keyword>
<dbReference type="InterPro" id="IPR005787">
    <property type="entry name" value="Thr_deHydtase_biosynth"/>
</dbReference>
<evidence type="ECO:0000256" key="7">
    <source>
        <dbReference type="ARBA" id="ARBA00022737"/>
    </source>
</evidence>
<feature type="transmembrane region" description="Helical" evidence="12">
    <location>
        <begin position="272"/>
        <end position="292"/>
    </location>
</feature>
<evidence type="ECO:0000256" key="1">
    <source>
        <dbReference type="ARBA" id="ARBA00001274"/>
    </source>
</evidence>
<evidence type="ECO:0000256" key="8">
    <source>
        <dbReference type="ARBA" id="ARBA00022898"/>
    </source>
</evidence>